<protein>
    <submittedName>
        <fullName evidence="2">Uncharacterized protein</fullName>
    </submittedName>
</protein>
<feature type="compositionally biased region" description="Acidic residues" evidence="1">
    <location>
        <begin position="219"/>
        <end position="240"/>
    </location>
</feature>
<dbReference type="RefSeq" id="XP_028473877.1">
    <property type="nucleotide sequence ID" value="XM_028617414.1"/>
</dbReference>
<dbReference type="EMBL" id="RSCE01000011">
    <property type="protein sequence ID" value="RSH78730.1"/>
    <property type="molecule type" value="Genomic_DNA"/>
</dbReference>
<feature type="region of interest" description="Disordered" evidence="1">
    <location>
        <begin position="211"/>
        <end position="247"/>
    </location>
</feature>
<feature type="compositionally biased region" description="Acidic residues" evidence="1">
    <location>
        <begin position="478"/>
        <end position="494"/>
    </location>
</feature>
<feature type="compositionally biased region" description="Low complexity" evidence="1">
    <location>
        <begin position="360"/>
        <end position="387"/>
    </location>
</feature>
<gene>
    <name evidence="2" type="ORF">EHS24_001629</name>
</gene>
<evidence type="ECO:0000256" key="1">
    <source>
        <dbReference type="SAM" id="MobiDB-lite"/>
    </source>
</evidence>
<reference evidence="2 3" key="1">
    <citation type="submission" date="2018-11" db="EMBL/GenBank/DDBJ databases">
        <title>Genome sequence of Apiotrichum porosum DSM 27194.</title>
        <authorList>
            <person name="Aliyu H."/>
            <person name="Gorte O."/>
            <person name="Ochsenreither K."/>
        </authorList>
    </citation>
    <scope>NUCLEOTIDE SEQUENCE [LARGE SCALE GENOMIC DNA]</scope>
    <source>
        <strain evidence="2 3">DSM 27194</strain>
    </source>
</reference>
<dbReference type="OrthoDB" id="2559243at2759"/>
<evidence type="ECO:0000313" key="2">
    <source>
        <dbReference type="EMBL" id="RSH78730.1"/>
    </source>
</evidence>
<comment type="caution">
    <text evidence="2">The sequence shown here is derived from an EMBL/GenBank/DDBJ whole genome shotgun (WGS) entry which is preliminary data.</text>
</comment>
<dbReference type="Proteomes" id="UP000279236">
    <property type="component" value="Unassembled WGS sequence"/>
</dbReference>
<evidence type="ECO:0000313" key="3">
    <source>
        <dbReference type="Proteomes" id="UP000279236"/>
    </source>
</evidence>
<dbReference type="AlphaFoldDB" id="A0A427XIN1"/>
<keyword evidence="3" id="KW-1185">Reference proteome</keyword>
<name>A0A427XIN1_9TREE</name>
<feature type="region of interest" description="Disordered" evidence="1">
    <location>
        <begin position="474"/>
        <end position="494"/>
    </location>
</feature>
<accession>A0A427XIN1</accession>
<feature type="region of interest" description="Disordered" evidence="1">
    <location>
        <begin position="288"/>
        <end position="400"/>
    </location>
</feature>
<proteinExistence type="predicted"/>
<feature type="compositionally biased region" description="Polar residues" evidence="1">
    <location>
        <begin position="1"/>
        <end position="13"/>
    </location>
</feature>
<feature type="region of interest" description="Disordered" evidence="1">
    <location>
        <begin position="1"/>
        <end position="29"/>
    </location>
</feature>
<sequence length="519" mass="57379">MPPVSPTRSSNNHSPPPRRTNRSSVQGRGRKMHANFLAAAGGEDVQRHRLERMRQRALARARNMERVADRERRGWTTEGMVTNMRVFNLNPEDNYEDFPDVRAYLQLLGSKMRDPIWMCEGNEHLEDEEALGVTWGMIADLDVEKGVRFLMKMRAQGKGIFVDPGEINDTPQNWKTLPWMHASGFVDMSRDDQAKFLSKVTFDEFSLEKGGPITKEAHSDDEDDSDYEASSESDDSEASEEPAGSVVTLPKPLVSRLSALNPTSFVDMNLVDGSIPAQNASFVTAVGASKSDVDGNPDNSVDGNEDADDNSKAIVPISSMGIDMDRNDDSYEDEAMSSDSDSAASHKRASNGSDEDEAMSGDSDSVASHKSSSNGSDEAAASDSGGSDNEHASDSNKGNMVDDHYWKTGMILGNVIIPLPRSAVGPDDPEWIRHIHNLYSFTRHPLYRVFHAPPNVKPETLFQEDKNKTVAIYTPGGDLDDDDTDEDDDDDDNEMADLDIDDMVYLVQQRVTVTEFQLM</sequence>
<organism evidence="2 3">
    <name type="scientific">Apiotrichum porosum</name>
    <dbReference type="NCBI Taxonomy" id="105984"/>
    <lineage>
        <taxon>Eukaryota</taxon>
        <taxon>Fungi</taxon>
        <taxon>Dikarya</taxon>
        <taxon>Basidiomycota</taxon>
        <taxon>Agaricomycotina</taxon>
        <taxon>Tremellomycetes</taxon>
        <taxon>Trichosporonales</taxon>
        <taxon>Trichosporonaceae</taxon>
        <taxon>Apiotrichum</taxon>
    </lineage>
</organism>
<dbReference type="GeneID" id="39586172"/>
<feature type="compositionally biased region" description="Basic and acidic residues" evidence="1">
    <location>
        <begin position="388"/>
        <end position="400"/>
    </location>
</feature>